<protein>
    <recommendedName>
        <fullName evidence="2">Proline dehydrogenase domain-containing protein</fullName>
    </recommendedName>
</protein>
<feature type="non-terminal residue" evidence="3">
    <location>
        <position position="81"/>
    </location>
</feature>
<comment type="caution">
    <text evidence="3">The sequence shown here is derived from an EMBL/GenBank/DDBJ whole genome shotgun (WGS) entry which is preliminary data.</text>
</comment>
<name>A0A7X5N4P1_XANPE</name>
<evidence type="ECO:0000313" key="3">
    <source>
        <dbReference type="EMBL" id="NEL81430.1"/>
    </source>
</evidence>
<feature type="non-terminal residue" evidence="3">
    <location>
        <position position="1"/>
    </location>
</feature>
<reference evidence="3 4" key="1">
    <citation type="submission" date="2019-11" db="EMBL/GenBank/DDBJ databases">
        <title>Genome-resolved metagenomics to study the prevalence of co-infection and intraspecific heterogeneity among plant pathogen metapopulations.</title>
        <authorList>
            <person name="Newberry E."/>
            <person name="Bhandari R."/>
            <person name="Kemble J."/>
            <person name="Sikora E."/>
            <person name="Potnis N."/>
        </authorList>
    </citation>
    <scope>NUCLEOTIDE SEQUENCE [LARGE SCALE GENOMIC DNA]</scope>
    <source>
        <strain evidence="3">Xp_Tom_Tuscaloosa_18b</strain>
    </source>
</reference>
<dbReference type="EMBL" id="JAAGYU010002579">
    <property type="protein sequence ID" value="NEL81430.1"/>
    <property type="molecule type" value="Genomic_DNA"/>
</dbReference>
<dbReference type="Gene3D" id="3.20.20.220">
    <property type="match status" value="1"/>
</dbReference>
<dbReference type="SUPFAM" id="SSF51730">
    <property type="entry name" value="FAD-linked oxidoreductase"/>
    <property type="match status" value="1"/>
</dbReference>
<sequence>AKSYGIGYTVDAEEADRLELSLDIIEATFSDPSLDGWEGYGLAVQAYQKRTPYTIDFLADLARRVGRRIPVRLVKGAYWDA</sequence>
<dbReference type="Pfam" id="PF01619">
    <property type="entry name" value="Pro_dh"/>
    <property type="match status" value="1"/>
</dbReference>
<dbReference type="GO" id="GO:0004657">
    <property type="term" value="F:proline dehydrogenase activity"/>
    <property type="evidence" value="ECO:0007669"/>
    <property type="project" value="UniProtKB-ARBA"/>
</dbReference>
<dbReference type="Proteomes" id="UP000471082">
    <property type="component" value="Unassembled WGS sequence"/>
</dbReference>
<organism evidence="3 4">
    <name type="scientific">Xanthomonas perforans</name>
    <dbReference type="NCBI Taxonomy" id="442694"/>
    <lineage>
        <taxon>Bacteria</taxon>
        <taxon>Pseudomonadati</taxon>
        <taxon>Pseudomonadota</taxon>
        <taxon>Gammaproteobacteria</taxon>
        <taxon>Lysobacterales</taxon>
        <taxon>Lysobacteraceae</taxon>
        <taxon>Xanthomonas</taxon>
    </lineage>
</organism>
<gene>
    <name evidence="3" type="ORF">G3W61_34775</name>
</gene>
<accession>A0A7X5N4P1</accession>
<proteinExistence type="predicted"/>
<feature type="domain" description="Proline dehydrogenase" evidence="2">
    <location>
        <begin position="1"/>
        <end position="80"/>
    </location>
</feature>
<evidence type="ECO:0000313" key="4">
    <source>
        <dbReference type="Proteomes" id="UP000471082"/>
    </source>
</evidence>
<dbReference type="AlphaFoldDB" id="A0A7X5N4P1"/>
<evidence type="ECO:0000256" key="1">
    <source>
        <dbReference type="ARBA" id="ARBA00023002"/>
    </source>
</evidence>
<keyword evidence="1" id="KW-0560">Oxidoreductase</keyword>
<dbReference type="InterPro" id="IPR029041">
    <property type="entry name" value="FAD-linked_oxidoreductase-like"/>
</dbReference>
<dbReference type="InterPro" id="IPR002872">
    <property type="entry name" value="Proline_DH_dom"/>
</dbReference>
<evidence type="ECO:0000259" key="2">
    <source>
        <dbReference type="Pfam" id="PF01619"/>
    </source>
</evidence>
<dbReference type="GO" id="GO:0006562">
    <property type="term" value="P:L-proline catabolic process"/>
    <property type="evidence" value="ECO:0007669"/>
    <property type="project" value="UniProtKB-ARBA"/>
</dbReference>